<evidence type="ECO:0000313" key="2">
    <source>
        <dbReference type="EMBL" id="PPS11983.1"/>
    </source>
</evidence>
<proteinExistence type="predicted"/>
<dbReference type="AlphaFoldDB" id="A0A2P5Y8R0"/>
<evidence type="ECO:0000313" key="3">
    <source>
        <dbReference type="Proteomes" id="UP000239757"/>
    </source>
</evidence>
<gene>
    <name evidence="2" type="ORF">GOBAR_AA08665</name>
</gene>
<reference evidence="2 3" key="1">
    <citation type="submission" date="2015-01" db="EMBL/GenBank/DDBJ databases">
        <title>Genome of allotetraploid Gossypium barbadense reveals genomic plasticity and fiber elongation in cotton evolution.</title>
        <authorList>
            <person name="Chen X."/>
            <person name="Liu X."/>
            <person name="Zhao B."/>
            <person name="Zheng H."/>
            <person name="Hu Y."/>
            <person name="Lu G."/>
            <person name="Yang C."/>
            <person name="Chen J."/>
            <person name="Shan C."/>
            <person name="Zhang L."/>
            <person name="Zhou Y."/>
            <person name="Wang L."/>
            <person name="Guo W."/>
            <person name="Bai Y."/>
            <person name="Ruan J."/>
            <person name="Shangguan X."/>
            <person name="Mao Y."/>
            <person name="Jiang J."/>
            <person name="Zhu Y."/>
            <person name="Lei J."/>
            <person name="Kang H."/>
            <person name="Chen S."/>
            <person name="He X."/>
            <person name="Wang R."/>
            <person name="Wang Y."/>
            <person name="Chen J."/>
            <person name="Wang L."/>
            <person name="Yu S."/>
            <person name="Wang B."/>
            <person name="Wei J."/>
            <person name="Song S."/>
            <person name="Lu X."/>
            <person name="Gao Z."/>
            <person name="Gu W."/>
            <person name="Deng X."/>
            <person name="Ma D."/>
            <person name="Wang S."/>
            <person name="Liang W."/>
            <person name="Fang L."/>
            <person name="Cai C."/>
            <person name="Zhu X."/>
            <person name="Zhou B."/>
            <person name="Zhang Y."/>
            <person name="Chen Z."/>
            <person name="Xu S."/>
            <person name="Zhu R."/>
            <person name="Wang S."/>
            <person name="Zhang T."/>
            <person name="Zhao G."/>
        </authorList>
    </citation>
    <scope>NUCLEOTIDE SEQUENCE [LARGE SCALE GENOMIC DNA]</scope>
    <source>
        <strain evidence="3">cv. Xinhai21</strain>
        <tissue evidence="2">Leaf</tissue>
    </source>
</reference>
<name>A0A2P5Y8R0_GOSBA</name>
<accession>A0A2P5Y8R0</accession>
<evidence type="ECO:0000256" key="1">
    <source>
        <dbReference type="SAM" id="MobiDB-lite"/>
    </source>
</evidence>
<dbReference type="Proteomes" id="UP000239757">
    <property type="component" value="Unassembled WGS sequence"/>
</dbReference>
<sequence length="171" mass="18650">MELVNDEDVETMVALYYGTRSNQNTLIQLFAKLAGVGATKDPTLLSEEEGAQESCMVVSISCIDSQLTIQGIAIDLNATPETDVVSDDVYRSSDPSNHKVDNESDPDVDEVPYDIDDDDVNEDGNVNASSFGNQIRRIVIPNNLGAHISRIEPDAGHSAEFSEYPKILHAH</sequence>
<feature type="region of interest" description="Disordered" evidence="1">
    <location>
        <begin position="87"/>
        <end position="110"/>
    </location>
</feature>
<protein>
    <submittedName>
        <fullName evidence="2">Uncharacterized protein</fullName>
    </submittedName>
</protein>
<organism evidence="2 3">
    <name type="scientific">Gossypium barbadense</name>
    <name type="common">Sea Island cotton</name>
    <name type="synonym">Hibiscus barbadensis</name>
    <dbReference type="NCBI Taxonomy" id="3634"/>
    <lineage>
        <taxon>Eukaryota</taxon>
        <taxon>Viridiplantae</taxon>
        <taxon>Streptophyta</taxon>
        <taxon>Embryophyta</taxon>
        <taxon>Tracheophyta</taxon>
        <taxon>Spermatophyta</taxon>
        <taxon>Magnoliopsida</taxon>
        <taxon>eudicotyledons</taxon>
        <taxon>Gunneridae</taxon>
        <taxon>Pentapetalae</taxon>
        <taxon>rosids</taxon>
        <taxon>malvids</taxon>
        <taxon>Malvales</taxon>
        <taxon>Malvaceae</taxon>
        <taxon>Malvoideae</taxon>
        <taxon>Gossypium</taxon>
    </lineage>
</organism>
<feature type="compositionally biased region" description="Basic and acidic residues" evidence="1">
    <location>
        <begin position="88"/>
        <end position="102"/>
    </location>
</feature>
<dbReference type="EMBL" id="KZ663531">
    <property type="protein sequence ID" value="PPS11983.1"/>
    <property type="molecule type" value="Genomic_DNA"/>
</dbReference>